<sequence>MFKSSITSCIHLLLGLPLTCFTEKDSSIIFKNKLVYLHPSPLGHYLAVVGSLCTSMIWKAML</sequence>
<dbReference type="AlphaFoldDB" id="A0A0B7AMX5"/>
<gene>
    <name evidence="1" type="primary">ORF128761</name>
</gene>
<evidence type="ECO:0000313" key="1">
    <source>
        <dbReference type="EMBL" id="CEK81937.1"/>
    </source>
</evidence>
<reference evidence="1" key="1">
    <citation type="submission" date="2014-12" db="EMBL/GenBank/DDBJ databases">
        <title>Insight into the proteome of Arion vulgaris.</title>
        <authorList>
            <person name="Aradska J."/>
            <person name="Bulat T."/>
            <person name="Smidak R."/>
            <person name="Sarate P."/>
            <person name="Gangsoo J."/>
            <person name="Sialana F."/>
            <person name="Bilban M."/>
            <person name="Lubec G."/>
        </authorList>
    </citation>
    <scope>NUCLEOTIDE SEQUENCE</scope>
    <source>
        <tissue evidence="1">Skin</tissue>
    </source>
</reference>
<feature type="non-terminal residue" evidence="1">
    <location>
        <position position="62"/>
    </location>
</feature>
<proteinExistence type="predicted"/>
<organism evidence="1">
    <name type="scientific">Arion vulgaris</name>
    <dbReference type="NCBI Taxonomy" id="1028688"/>
    <lineage>
        <taxon>Eukaryota</taxon>
        <taxon>Metazoa</taxon>
        <taxon>Spiralia</taxon>
        <taxon>Lophotrochozoa</taxon>
        <taxon>Mollusca</taxon>
        <taxon>Gastropoda</taxon>
        <taxon>Heterobranchia</taxon>
        <taxon>Euthyneura</taxon>
        <taxon>Panpulmonata</taxon>
        <taxon>Eupulmonata</taxon>
        <taxon>Stylommatophora</taxon>
        <taxon>Helicina</taxon>
        <taxon>Arionoidea</taxon>
        <taxon>Arionidae</taxon>
        <taxon>Arion</taxon>
    </lineage>
</organism>
<dbReference type="EMBL" id="HACG01035072">
    <property type="protein sequence ID" value="CEK81937.1"/>
    <property type="molecule type" value="Transcribed_RNA"/>
</dbReference>
<protein>
    <submittedName>
        <fullName evidence="1">Uncharacterized protein</fullName>
    </submittedName>
</protein>
<accession>A0A0B7AMX5</accession>
<name>A0A0B7AMX5_9EUPU</name>